<dbReference type="InterPro" id="IPR005119">
    <property type="entry name" value="LysR_subst-bd"/>
</dbReference>
<name>A0A497WSB5_9RHOB</name>
<dbReference type="AlphaFoldDB" id="A0A497WSB5"/>
<proteinExistence type="inferred from homology"/>
<comment type="similarity">
    <text evidence="1">Belongs to the LysR transcriptional regulatory family.</text>
</comment>
<dbReference type="RefSeq" id="WP_121024357.1">
    <property type="nucleotide sequence ID" value="NZ_RCCE01000003.1"/>
</dbReference>
<comment type="caution">
    <text evidence="6">The sequence shown here is derived from an EMBL/GenBank/DDBJ whole genome shotgun (WGS) entry which is preliminary data.</text>
</comment>
<keyword evidence="7" id="KW-1185">Reference proteome</keyword>
<dbReference type="InterPro" id="IPR036390">
    <property type="entry name" value="WH_DNA-bd_sf"/>
</dbReference>
<evidence type="ECO:0000313" key="6">
    <source>
        <dbReference type="EMBL" id="RLJ52134.1"/>
    </source>
</evidence>
<dbReference type="InterPro" id="IPR036388">
    <property type="entry name" value="WH-like_DNA-bd_sf"/>
</dbReference>
<keyword evidence="2" id="KW-0805">Transcription regulation</keyword>
<dbReference type="Proteomes" id="UP000269157">
    <property type="component" value="Unassembled WGS sequence"/>
</dbReference>
<feature type="domain" description="HTH lysR-type" evidence="5">
    <location>
        <begin position="1"/>
        <end position="58"/>
    </location>
</feature>
<evidence type="ECO:0000259" key="5">
    <source>
        <dbReference type="PROSITE" id="PS50931"/>
    </source>
</evidence>
<evidence type="ECO:0000313" key="7">
    <source>
        <dbReference type="Proteomes" id="UP000269157"/>
    </source>
</evidence>
<dbReference type="Gene3D" id="3.40.190.290">
    <property type="match status" value="1"/>
</dbReference>
<dbReference type="EMBL" id="RCCE01000003">
    <property type="protein sequence ID" value="RLJ52134.1"/>
    <property type="molecule type" value="Genomic_DNA"/>
</dbReference>
<dbReference type="Gene3D" id="1.10.10.10">
    <property type="entry name" value="Winged helix-like DNA-binding domain superfamily/Winged helix DNA-binding domain"/>
    <property type="match status" value="1"/>
</dbReference>
<dbReference type="SUPFAM" id="SSF53850">
    <property type="entry name" value="Periplasmic binding protein-like II"/>
    <property type="match status" value="1"/>
</dbReference>
<dbReference type="PANTHER" id="PTHR30126:SF2">
    <property type="entry name" value="HTH-TYPE TRANSCRIPTIONAL REGULATOR YJIE"/>
    <property type="match status" value="1"/>
</dbReference>
<protein>
    <submittedName>
        <fullName evidence="6">DNA-binding transcriptional LysR family regulator</fullName>
    </submittedName>
</protein>
<sequence>MDLKFLDDVLVLLEEGNMTRAASRRNITQPAFSRRIRAFENWLGVEVLERGANSVEISQALKANEPEMRALVSRIADLRGKIAQFNPASSTISIAAQHAPFISTLPDMIVHAKHHLPALKFRLRTGNLRDCVTLFLRGDVNTLLCYESENTGPLPFGDTIRREPWGVDYLIPVIGGSRRYTVKDHGKIPHDTPSVVYPEGSYFGEFLNSAERMFGTSAFSNNPVCESAFSSGVKELVLNGIGVGWIPYSMAHREIENGSLISLANSLGKECLKVTIYTNKDDEISNTLLDVWGAIQH</sequence>
<dbReference type="PANTHER" id="PTHR30126">
    <property type="entry name" value="HTH-TYPE TRANSCRIPTIONAL REGULATOR"/>
    <property type="match status" value="1"/>
</dbReference>
<dbReference type="PROSITE" id="PS50931">
    <property type="entry name" value="HTH_LYSR"/>
    <property type="match status" value="1"/>
</dbReference>
<gene>
    <name evidence="6" type="ORF">BCF46_2362</name>
</gene>
<reference evidence="6 7" key="1">
    <citation type="submission" date="2018-10" db="EMBL/GenBank/DDBJ databases">
        <title>Genomic Encyclopedia of Archaeal and Bacterial Type Strains, Phase II (KMG-II): from individual species to whole genera.</title>
        <authorList>
            <person name="Goeker M."/>
        </authorList>
    </citation>
    <scope>NUCLEOTIDE SEQUENCE [LARGE SCALE GENOMIC DNA]</scope>
    <source>
        <strain evidence="6 7">DSM 29466</strain>
    </source>
</reference>
<dbReference type="OrthoDB" id="528082at2"/>
<dbReference type="GO" id="GO:0000976">
    <property type="term" value="F:transcription cis-regulatory region binding"/>
    <property type="evidence" value="ECO:0007669"/>
    <property type="project" value="TreeGrafter"/>
</dbReference>
<keyword evidence="4" id="KW-0804">Transcription</keyword>
<evidence type="ECO:0000256" key="4">
    <source>
        <dbReference type="ARBA" id="ARBA00023163"/>
    </source>
</evidence>
<organism evidence="6 7">
    <name type="scientific">Litoreibacter meonggei</name>
    <dbReference type="NCBI Taxonomy" id="1049199"/>
    <lineage>
        <taxon>Bacteria</taxon>
        <taxon>Pseudomonadati</taxon>
        <taxon>Pseudomonadota</taxon>
        <taxon>Alphaproteobacteria</taxon>
        <taxon>Rhodobacterales</taxon>
        <taxon>Roseobacteraceae</taxon>
        <taxon>Litoreibacter</taxon>
    </lineage>
</organism>
<dbReference type="Pfam" id="PF00126">
    <property type="entry name" value="HTH_1"/>
    <property type="match status" value="1"/>
</dbReference>
<accession>A0A497WSB5</accession>
<dbReference type="Pfam" id="PF03466">
    <property type="entry name" value="LysR_substrate"/>
    <property type="match status" value="1"/>
</dbReference>
<dbReference type="PRINTS" id="PR00039">
    <property type="entry name" value="HTHLYSR"/>
</dbReference>
<dbReference type="InterPro" id="IPR000847">
    <property type="entry name" value="LysR_HTH_N"/>
</dbReference>
<evidence type="ECO:0000256" key="2">
    <source>
        <dbReference type="ARBA" id="ARBA00023015"/>
    </source>
</evidence>
<dbReference type="GO" id="GO:0003700">
    <property type="term" value="F:DNA-binding transcription factor activity"/>
    <property type="evidence" value="ECO:0007669"/>
    <property type="project" value="InterPro"/>
</dbReference>
<evidence type="ECO:0000256" key="3">
    <source>
        <dbReference type="ARBA" id="ARBA00023125"/>
    </source>
</evidence>
<evidence type="ECO:0000256" key="1">
    <source>
        <dbReference type="ARBA" id="ARBA00009437"/>
    </source>
</evidence>
<dbReference type="SUPFAM" id="SSF46785">
    <property type="entry name" value="Winged helix' DNA-binding domain"/>
    <property type="match status" value="1"/>
</dbReference>
<keyword evidence="3 6" id="KW-0238">DNA-binding</keyword>